<feature type="region of interest" description="Disordered" evidence="12">
    <location>
        <begin position="55"/>
        <end position="152"/>
    </location>
</feature>
<evidence type="ECO:0000256" key="11">
    <source>
        <dbReference type="ARBA" id="ARBA00077727"/>
    </source>
</evidence>
<keyword evidence="6" id="KW-0067">ATP-binding</keyword>
<accession>A0AAV2PNA7</accession>
<name>A0AAV2PNA7_MEGNR</name>
<organism evidence="14 15">
    <name type="scientific">Meganyctiphanes norvegica</name>
    <name type="common">Northern krill</name>
    <name type="synonym">Thysanopoda norvegica</name>
    <dbReference type="NCBI Taxonomy" id="48144"/>
    <lineage>
        <taxon>Eukaryota</taxon>
        <taxon>Metazoa</taxon>
        <taxon>Ecdysozoa</taxon>
        <taxon>Arthropoda</taxon>
        <taxon>Crustacea</taxon>
        <taxon>Multicrustacea</taxon>
        <taxon>Malacostraca</taxon>
        <taxon>Eumalacostraca</taxon>
        <taxon>Eucarida</taxon>
        <taxon>Euphausiacea</taxon>
        <taxon>Euphausiidae</taxon>
        <taxon>Meganyctiphanes</taxon>
    </lineage>
</organism>
<comment type="caution">
    <text evidence="14">The sequence shown here is derived from an EMBL/GenBank/DDBJ whole genome shotgun (WGS) entry which is preliminary data.</text>
</comment>
<dbReference type="InterPro" id="IPR036420">
    <property type="entry name" value="BRCT_dom_sf"/>
</dbReference>
<keyword evidence="15" id="KW-1185">Reference proteome</keyword>
<feature type="domain" description="BRCT" evidence="13">
    <location>
        <begin position="1"/>
        <end position="58"/>
    </location>
</feature>
<dbReference type="InterPro" id="IPR008921">
    <property type="entry name" value="DNA_pol3_clamp-load_cplx_C"/>
</dbReference>
<dbReference type="SUPFAM" id="SSF52540">
    <property type="entry name" value="P-loop containing nucleoside triphosphate hydrolases"/>
    <property type="match status" value="1"/>
</dbReference>
<evidence type="ECO:0000256" key="5">
    <source>
        <dbReference type="ARBA" id="ARBA00022741"/>
    </source>
</evidence>
<dbReference type="FunFam" id="1.10.8.60:FF:000021">
    <property type="entry name" value="Replication factor C subunit 1"/>
    <property type="match status" value="1"/>
</dbReference>
<dbReference type="Gene3D" id="3.40.50.300">
    <property type="entry name" value="P-loop containing nucleotide triphosphate hydrolases"/>
    <property type="match status" value="1"/>
</dbReference>
<dbReference type="GO" id="GO:0005524">
    <property type="term" value="F:ATP binding"/>
    <property type="evidence" value="ECO:0007669"/>
    <property type="project" value="UniProtKB-KW"/>
</dbReference>
<dbReference type="InterPro" id="IPR001357">
    <property type="entry name" value="BRCT_dom"/>
</dbReference>
<feature type="compositionally biased region" description="Acidic residues" evidence="12">
    <location>
        <begin position="661"/>
        <end position="679"/>
    </location>
</feature>
<comment type="subcellular location">
    <subcellularLocation>
        <location evidence="1">Nucleus</location>
    </subcellularLocation>
</comment>
<keyword evidence="5" id="KW-0547">Nucleotide-binding</keyword>
<feature type="compositionally biased region" description="Low complexity" evidence="12">
    <location>
        <begin position="82"/>
        <end position="112"/>
    </location>
</feature>
<evidence type="ECO:0000259" key="13">
    <source>
        <dbReference type="PROSITE" id="PS50172"/>
    </source>
</evidence>
<comment type="function">
    <text evidence="8">Subunit of the replication factor C (RFC) complex which acts during elongation of primed DNA templates by DNA polymerases delta and epsilon, and is necessary for ATP-dependent loading of proliferating cell nuclear antigen (PCNA) onto primed DNA. This subunit binds to the primer-template junction. Binds the PO-B transcription element as well as other GA rich DNA sequences. Can bind single- or double-stranded DNA.</text>
</comment>
<dbReference type="CDD" id="cd00009">
    <property type="entry name" value="AAA"/>
    <property type="match status" value="1"/>
</dbReference>
<feature type="region of interest" description="Disordered" evidence="12">
    <location>
        <begin position="649"/>
        <end position="679"/>
    </location>
</feature>
<dbReference type="AlphaFoldDB" id="A0AAV2PNA7"/>
<dbReference type="InterPro" id="IPR003593">
    <property type="entry name" value="AAA+_ATPase"/>
</dbReference>
<evidence type="ECO:0000313" key="15">
    <source>
        <dbReference type="Proteomes" id="UP001497623"/>
    </source>
</evidence>
<dbReference type="Gene3D" id="1.10.8.60">
    <property type="match status" value="1"/>
</dbReference>
<dbReference type="SMART" id="SM00382">
    <property type="entry name" value="AAA"/>
    <property type="match status" value="1"/>
</dbReference>
<dbReference type="SUPFAM" id="SSF52113">
    <property type="entry name" value="BRCT domain"/>
    <property type="match status" value="1"/>
</dbReference>
<evidence type="ECO:0000256" key="9">
    <source>
        <dbReference type="ARBA" id="ARBA00064311"/>
    </source>
</evidence>
<dbReference type="GO" id="GO:0003677">
    <property type="term" value="F:DNA binding"/>
    <property type="evidence" value="ECO:0007669"/>
    <property type="project" value="InterPro"/>
</dbReference>
<evidence type="ECO:0000256" key="8">
    <source>
        <dbReference type="ARBA" id="ARBA00054501"/>
    </source>
</evidence>
<dbReference type="Gene3D" id="3.40.50.10190">
    <property type="entry name" value="BRCT domain"/>
    <property type="match status" value="1"/>
</dbReference>
<dbReference type="GO" id="GO:0005663">
    <property type="term" value="C:DNA replication factor C complex"/>
    <property type="evidence" value="ECO:0007669"/>
    <property type="project" value="InterPro"/>
</dbReference>
<dbReference type="GO" id="GO:0005634">
    <property type="term" value="C:nucleus"/>
    <property type="evidence" value="ECO:0007669"/>
    <property type="project" value="UniProtKB-SubCell"/>
</dbReference>
<dbReference type="Pfam" id="PF00004">
    <property type="entry name" value="AAA"/>
    <property type="match status" value="1"/>
</dbReference>
<dbReference type="GO" id="GO:0003689">
    <property type="term" value="F:DNA clamp loader activity"/>
    <property type="evidence" value="ECO:0007669"/>
    <property type="project" value="InterPro"/>
</dbReference>
<dbReference type="PANTHER" id="PTHR23389:SF6">
    <property type="entry name" value="REPLICATION FACTOR C SUBUNIT 1"/>
    <property type="match status" value="1"/>
</dbReference>
<feature type="compositionally biased region" description="Polar residues" evidence="12">
    <location>
        <begin position="113"/>
        <end position="125"/>
    </location>
</feature>
<sequence>MGELVKKYGGKVTTSLSKNTTYLVVGNEAGDSKLKKAEALGTKQLDEDGVLELIRSRKGGKAVGTPKNSPVTKSLSPEKSKLPSSESKMSPISSKFSSQASSKFGSPSSAVSTPSPQRSFAKTINSSQESSPGSSQSTQPLSSQEISDRPAETSMWVDKYKPASLKNIIGQQGPKSHVSKLLSWLEKWHSNHNGDKKLTRPSPWAKDDNGAYFKAALLSGPPGVGKTTTAHLVCKTAGFDFVEFNASDARSKKALDQVVSELLSNTSLSGFAAGKTTGGTSKKHALVMDEVDGMSGNEDRGGVQELIGLIKKSKVPIICMCNDRNHPKIRSLANHTYDLRFYKPRIEQIRGPMMSICFREGIKIKPDALDQIIIGSNQDVRQILHHLSMWSANEKNLSLESMTKEAKSAKKDFKLGPWDVAKKVFSESEHKTMSIHDKSGLFFHDYSIAPLFVQENYPKAVPHCAQGNRRKTLEQLAKTALSLADGDLVEKTIRSSQAWALLPTQAMFSSVLPGEYMSGHLGGQIEFPKWLGNNSKRGKFDRLNQEIQLHTRLKVSGSKTDICQDYCYALRNAITRPLITCGAEGVADAVHVMNDYDLLREDLEAILEVSQWPGHKDPMAGVESKVKAAFTRLYNKESHMSPYAAITVAKKKAGPAKSSEDYGEEDEEIDDEEDEDDISADAMIKARIQGI</sequence>
<dbReference type="InterPro" id="IPR003959">
    <property type="entry name" value="ATPase_AAA_core"/>
</dbReference>
<keyword evidence="4" id="KW-0235">DNA replication</keyword>
<dbReference type="InterPro" id="IPR047854">
    <property type="entry name" value="RFC_lid"/>
</dbReference>
<dbReference type="GO" id="GO:0016887">
    <property type="term" value="F:ATP hydrolysis activity"/>
    <property type="evidence" value="ECO:0007669"/>
    <property type="project" value="InterPro"/>
</dbReference>
<reference evidence="14 15" key="1">
    <citation type="submission" date="2024-05" db="EMBL/GenBank/DDBJ databases">
        <authorList>
            <person name="Wallberg A."/>
        </authorList>
    </citation>
    <scope>NUCLEOTIDE SEQUENCE [LARGE SCALE GENOMIC DNA]</scope>
</reference>
<dbReference type="SUPFAM" id="SSF48019">
    <property type="entry name" value="post-AAA+ oligomerization domain-like"/>
    <property type="match status" value="1"/>
</dbReference>
<evidence type="ECO:0000256" key="10">
    <source>
        <dbReference type="ARBA" id="ARBA00075134"/>
    </source>
</evidence>
<proteinExistence type="inferred from homology"/>
<feature type="non-terminal residue" evidence="14">
    <location>
        <position position="691"/>
    </location>
</feature>
<evidence type="ECO:0000256" key="6">
    <source>
        <dbReference type="ARBA" id="ARBA00022840"/>
    </source>
</evidence>
<comment type="similarity">
    <text evidence="2">Belongs to the activator 1 large subunit family.</text>
</comment>
<dbReference type="Gene3D" id="1.20.272.10">
    <property type="match status" value="1"/>
</dbReference>
<dbReference type="PANTHER" id="PTHR23389">
    <property type="entry name" value="CHROMOSOME TRANSMISSION FIDELITY FACTOR 18"/>
    <property type="match status" value="1"/>
</dbReference>
<dbReference type="Pfam" id="PF00533">
    <property type="entry name" value="BRCT"/>
    <property type="match status" value="1"/>
</dbReference>
<gene>
    <name evidence="14" type="ORF">MNOR_LOCUS1936</name>
</gene>
<dbReference type="EMBL" id="CAXKWB010000551">
    <property type="protein sequence ID" value="CAL4061186.1"/>
    <property type="molecule type" value="Genomic_DNA"/>
</dbReference>
<dbReference type="InterPro" id="IPR013725">
    <property type="entry name" value="DNA_replication_fac_RFC1_C"/>
</dbReference>
<keyword evidence="7" id="KW-0539">Nucleus</keyword>
<evidence type="ECO:0000256" key="12">
    <source>
        <dbReference type="SAM" id="MobiDB-lite"/>
    </source>
</evidence>
<dbReference type="InterPro" id="IPR012178">
    <property type="entry name" value="RFC1"/>
</dbReference>
<evidence type="ECO:0000313" key="14">
    <source>
        <dbReference type="EMBL" id="CAL4061186.1"/>
    </source>
</evidence>
<evidence type="ECO:0000256" key="1">
    <source>
        <dbReference type="ARBA" id="ARBA00004123"/>
    </source>
</evidence>
<dbReference type="CDD" id="cd18140">
    <property type="entry name" value="HLD_clamp_RFC"/>
    <property type="match status" value="1"/>
</dbReference>
<comment type="subunit">
    <text evidence="9">Large subunit of the RFC complex, an heteropentameric complex consisting of RFC1 and four small subunits RFC2, RFC3, RFC4 and RFC5; the RFC complex interacts with PCNA and the interaction involves RFC1.</text>
</comment>
<dbReference type="Pfam" id="PF25361">
    <property type="entry name" value="AAA_lid_RFC1"/>
    <property type="match status" value="1"/>
</dbReference>
<dbReference type="InterPro" id="IPR027417">
    <property type="entry name" value="P-loop_NTPase"/>
</dbReference>
<dbReference type="Proteomes" id="UP001497623">
    <property type="component" value="Unassembled WGS sequence"/>
</dbReference>
<evidence type="ECO:0000256" key="3">
    <source>
        <dbReference type="ARBA" id="ARBA00020401"/>
    </source>
</evidence>
<evidence type="ECO:0000256" key="7">
    <source>
        <dbReference type="ARBA" id="ARBA00023242"/>
    </source>
</evidence>
<protein>
    <recommendedName>
        <fullName evidence="3">Replication factor C subunit 1</fullName>
    </recommendedName>
    <alternativeName>
        <fullName evidence="11">Activator 1 large subunit</fullName>
    </alternativeName>
    <alternativeName>
        <fullName evidence="10">Replication factor C 140 kDa subunit</fullName>
    </alternativeName>
</protein>
<dbReference type="PROSITE" id="PS50172">
    <property type="entry name" value="BRCT"/>
    <property type="match status" value="1"/>
</dbReference>
<dbReference type="PIRSF" id="PIRSF036578">
    <property type="entry name" value="RFC1"/>
    <property type="match status" value="1"/>
</dbReference>
<feature type="compositionally biased region" description="Low complexity" evidence="12">
    <location>
        <begin position="126"/>
        <end position="144"/>
    </location>
</feature>
<dbReference type="Pfam" id="PF08519">
    <property type="entry name" value="RFC1"/>
    <property type="match status" value="1"/>
</dbReference>
<dbReference type="FunFam" id="3.40.50.300:FF:000395">
    <property type="entry name" value="Replication factor C subunit 1"/>
    <property type="match status" value="1"/>
</dbReference>
<dbReference type="FunFam" id="1.20.272.10:FF:000005">
    <property type="entry name" value="Replication factor C subunit 1"/>
    <property type="match status" value="1"/>
</dbReference>
<evidence type="ECO:0000256" key="4">
    <source>
        <dbReference type="ARBA" id="ARBA00022705"/>
    </source>
</evidence>
<dbReference type="GO" id="GO:0006260">
    <property type="term" value="P:DNA replication"/>
    <property type="evidence" value="ECO:0007669"/>
    <property type="project" value="UniProtKB-KW"/>
</dbReference>
<evidence type="ECO:0000256" key="2">
    <source>
        <dbReference type="ARBA" id="ARBA00006116"/>
    </source>
</evidence>
<dbReference type="GO" id="GO:0006281">
    <property type="term" value="P:DNA repair"/>
    <property type="evidence" value="ECO:0007669"/>
    <property type="project" value="InterPro"/>
</dbReference>